<keyword evidence="3" id="KW-0813">Transport</keyword>
<feature type="transmembrane region" description="Helical" evidence="14">
    <location>
        <begin position="972"/>
        <end position="999"/>
    </location>
</feature>
<feature type="transmembrane region" description="Helical" evidence="14">
    <location>
        <begin position="107"/>
        <end position="126"/>
    </location>
</feature>
<feature type="transmembrane region" description="Helical" evidence="14">
    <location>
        <begin position="77"/>
        <end position="95"/>
    </location>
</feature>
<keyword evidence="11 14" id="KW-1133">Transmembrane helix</keyword>
<keyword evidence="12 14" id="KW-0472">Membrane</keyword>
<dbReference type="Pfam" id="PF24357">
    <property type="entry name" value="TMD0_ABC"/>
    <property type="match status" value="1"/>
</dbReference>
<evidence type="ECO:0000256" key="1">
    <source>
        <dbReference type="ARBA" id="ARBA00004128"/>
    </source>
</evidence>
<evidence type="ECO:0000256" key="6">
    <source>
        <dbReference type="ARBA" id="ARBA00022692"/>
    </source>
</evidence>
<dbReference type="Pfam" id="PF00664">
    <property type="entry name" value="ABC_membrane"/>
    <property type="match status" value="2"/>
</dbReference>
<dbReference type="FunFam" id="1.20.1560.10:FF:000001">
    <property type="entry name" value="ATP-binding cassette subfamily C member 1"/>
    <property type="match status" value="1"/>
</dbReference>
<dbReference type="VEuPathDB" id="FungiDB:TAPDE_002387"/>
<evidence type="ECO:0000256" key="3">
    <source>
        <dbReference type="ARBA" id="ARBA00022448"/>
    </source>
</evidence>
<feature type="domain" description="ABC transporter" evidence="15">
    <location>
        <begin position="1254"/>
        <end position="1501"/>
    </location>
</feature>
<evidence type="ECO:0000256" key="11">
    <source>
        <dbReference type="ARBA" id="ARBA00022989"/>
    </source>
</evidence>
<dbReference type="GO" id="GO:0034486">
    <property type="term" value="P:vacuolar transmembrane transport"/>
    <property type="evidence" value="ECO:0007669"/>
    <property type="project" value="UniProtKB-ARBA"/>
</dbReference>
<dbReference type="InterPro" id="IPR027417">
    <property type="entry name" value="P-loop_NTPase"/>
</dbReference>
<evidence type="ECO:0000259" key="15">
    <source>
        <dbReference type="PROSITE" id="PS50893"/>
    </source>
</evidence>
<dbReference type="SMART" id="SM00382">
    <property type="entry name" value="AAA"/>
    <property type="match status" value="2"/>
</dbReference>
<evidence type="ECO:0000256" key="10">
    <source>
        <dbReference type="ARBA" id="ARBA00022967"/>
    </source>
</evidence>
<evidence type="ECO:0000256" key="8">
    <source>
        <dbReference type="ARBA" id="ARBA00022741"/>
    </source>
</evidence>
<dbReference type="CDD" id="cd18595">
    <property type="entry name" value="ABC_6TM_MRP1_2_3_6_D1_like"/>
    <property type="match status" value="1"/>
</dbReference>
<dbReference type="InterPro" id="IPR017871">
    <property type="entry name" value="ABC_transporter-like_CS"/>
</dbReference>
<keyword evidence="4" id="KW-0597">Phosphoprotein</keyword>
<feature type="transmembrane region" description="Helical" evidence="14">
    <location>
        <begin position="1061"/>
        <end position="1089"/>
    </location>
</feature>
<dbReference type="GO" id="GO:0000329">
    <property type="term" value="C:fungal-type vacuole membrane"/>
    <property type="evidence" value="ECO:0007669"/>
    <property type="project" value="UniProtKB-ARBA"/>
</dbReference>
<dbReference type="GO" id="GO:0140359">
    <property type="term" value="F:ABC-type transporter activity"/>
    <property type="evidence" value="ECO:0007669"/>
    <property type="project" value="InterPro"/>
</dbReference>
<dbReference type="FunFam" id="1.20.1560.10:FF:000020">
    <property type="entry name" value="ABC metal ion transporter"/>
    <property type="match status" value="1"/>
</dbReference>
<dbReference type="SUPFAM" id="SSF90123">
    <property type="entry name" value="ABC transporter transmembrane region"/>
    <property type="match status" value="2"/>
</dbReference>
<evidence type="ECO:0000313" key="17">
    <source>
        <dbReference type="EMBL" id="CCG82393.1"/>
    </source>
</evidence>
<feature type="transmembrane region" description="Helical" evidence="14">
    <location>
        <begin position="1165"/>
        <end position="1194"/>
    </location>
</feature>
<keyword evidence="9" id="KW-0067">ATP-binding</keyword>
<dbReference type="Pfam" id="PF00005">
    <property type="entry name" value="ABC_tran"/>
    <property type="match status" value="2"/>
</dbReference>
<dbReference type="OrthoDB" id="6500128at2759"/>
<protein>
    <submittedName>
        <fullName evidence="17">ABC metal ion transporter</fullName>
    </submittedName>
</protein>
<dbReference type="GO" id="GO:0005524">
    <property type="term" value="F:ATP binding"/>
    <property type="evidence" value="ECO:0007669"/>
    <property type="project" value="UniProtKB-KW"/>
</dbReference>
<dbReference type="eggNOG" id="KOG0054">
    <property type="taxonomic scope" value="Eukaryota"/>
</dbReference>
<dbReference type="InterPro" id="IPR056227">
    <property type="entry name" value="TMD0_ABC"/>
</dbReference>
<dbReference type="PROSITE" id="PS00211">
    <property type="entry name" value="ABC_TRANSPORTER_1"/>
    <property type="match status" value="2"/>
</dbReference>
<dbReference type="InterPro" id="IPR036640">
    <property type="entry name" value="ABC1_TM_sf"/>
</dbReference>
<dbReference type="CDD" id="cd18603">
    <property type="entry name" value="ABC_6TM_MRP1_2_3_6_D2_like"/>
    <property type="match status" value="1"/>
</dbReference>
<comment type="caution">
    <text evidence="17">The sequence shown here is derived from an EMBL/GenBank/DDBJ whole genome shotgun (WGS) entry which is preliminary data.</text>
</comment>
<dbReference type="GO" id="GO:0016887">
    <property type="term" value="F:ATP hydrolysis activity"/>
    <property type="evidence" value="ECO:0007669"/>
    <property type="project" value="InterPro"/>
</dbReference>
<organism evidence="17 18">
    <name type="scientific">Taphrina deformans (strain PYCC 5710 / ATCC 11124 / CBS 356.35 / IMI 108563 / JCM 9778 / NBRC 8474)</name>
    <name type="common">Peach leaf curl fungus</name>
    <name type="synonym">Lalaria deformans</name>
    <dbReference type="NCBI Taxonomy" id="1097556"/>
    <lineage>
        <taxon>Eukaryota</taxon>
        <taxon>Fungi</taxon>
        <taxon>Dikarya</taxon>
        <taxon>Ascomycota</taxon>
        <taxon>Taphrinomycotina</taxon>
        <taxon>Taphrinomycetes</taxon>
        <taxon>Taphrinales</taxon>
        <taxon>Taphrinaceae</taxon>
        <taxon>Taphrina</taxon>
    </lineage>
</organism>
<dbReference type="InterPro" id="IPR050173">
    <property type="entry name" value="ABC_transporter_C-like"/>
</dbReference>
<evidence type="ECO:0000256" key="12">
    <source>
        <dbReference type="ARBA" id="ARBA00023136"/>
    </source>
</evidence>
<dbReference type="PANTHER" id="PTHR24223:SF443">
    <property type="entry name" value="MULTIDRUG-RESISTANCE LIKE PROTEIN 1, ISOFORM I"/>
    <property type="match status" value="1"/>
</dbReference>
<feature type="domain" description="ABC transporter" evidence="15">
    <location>
        <begin position="611"/>
        <end position="835"/>
    </location>
</feature>
<feature type="transmembrane region" description="Helical" evidence="14">
    <location>
        <begin position="512"/>
        <end position="536"/>
    </location>
</feature>
<dbReference type="CDD" id="cd03244">
    <property type="entry name" value="ABCC_MRP_domain2"/>
    <property type="match status" value="1"/>
</dbReference>
<feature type="transmembrane region" description="Helical" evidence="14">
    <location>
        <begin position="171"/>
        <end position="189"/>
    </location>
</feature>
<gene>
    <name evidence="17" type="ORF">TAPDE_002387</name>
</gene>
<keyword evidence="7" id="KW-0677">Repeat</keyword>
<keyword evidence="5" id="KW-0926">Vacuole</keyword>
<keyword evidence="8" id="KW-0547">Nucleotide-binding</keyword>
<feature type="domain" description="ABC transmembrane type-1" evidence="16">
    <location>
        <begin position="289"/>
        <end position="575"/>
    </location>
</feature>
<evidence type="ECO:0000256" key="2">
    <source>
        <dbReference type="ARBA" id="ARBA00009726"/>
    </source>
</evidence>
<feature type="transmembrane region" description="Helical" evidence="14">
    <location>
        <begin position="39"/>
        <end position="57"/>
    </location>
</feature>
<evidence type="ECO:0000256" key="5">
    <source>
        <dbReference type="ARBA" id="ARBA00022554"/>
    </source>
</evidence>
<dbReference type="InterPro" id="IPR011527">
    <property type="entry name" value="ABC1_TM_dom"/>
</dbReference>
<dbReference type="Gene3D" id="3.40.50.300">
    <property type="entry name" value="P-loop containing nucleotide triphosphate hydrolases"/>
    <property type="match status" value="2"/>
</dbReference>
<evidence type="ECO:0000256" key="14">
    <source>
        <dbReference type="SAM" id="Phobius"/>
    </source>
</evidence>
<dbReference type="PROSITE" id="PS50893">
    <property type="entry name" value="ABC_TRANSPORTER_2"/>
    <property type="match status" value="2"/>
</dbReference>
<feature type="transmembrane region" description="Helical" evidence="14">
    <location>
        <begin position="331"/>
        <end position="352"/>
    </location>
</feature>
<feature type="transmembrane region" description="Helical" evidence="14">
    <location>
        <begin position="133"/>
        <end position="151"/>
    </location>
</feature>
<feature type="transmembrane region" description="Helical" evidence="14">
    <location>
        <begin position="929"/>
        <end position="952"/>
    </location>
</feature>
<reference evidence="17 18" key="1">
    <citation type="journal article" date="2013" name="MBio">
        <title>Genome sequencing of the plant pathogen Taphrina deformans, the causal agent of peach leaf curl.</title>
        <authorList>
            <person name="Cisse O.H."/>
            <person name="Almeida J.M.G.C.F."/>
            <person name="Fonseca A."/>
            <person name="Kumar A.A."/>
            <person name="Salojaervi J."/>
            <person name="Overmyer K."/>
            <person name="Hauser P.M."/>
            <person name="Pagni M."/>
        </authorList>
    </citation>
    <scope>NUCLEOTIDE SEQUENCE [LARGE SCALE GENOMIC DNA]</scope>
    <source>
        <strain evidence="18">PYCC 5710 / ATCC 11124 / CBS 356.35 / IMI 108563 / JCM 9778 / NBRC 8474</strain>
    </source>
</reference>
<evidence type="ECO:0000256" key="13">
    <source>
        <dbReference type="SAM" id="MobiDB-lite"/>
    </source>
</evidence>
<keyword evidence="6 14" id="KW-0812">Transmembrane</keyword>
<dbReference type="InterPro" id="IPR003593">
    <property type="entry name" value="AAA+_ATPase"/>
</dbReference>
<dbReference type="SUPFAM" id="SSF52540">
    <property type="entry name" value="P-loop containing nucleoside triphosphate hydrolases"/>
    <property type="match status" value="2"/>
</dbReference>
<dbReference type="PROSITE" id="PS50929">
    <property type="entry name" value="ABC_TM1F"/>
    <property type="match status" value="2"/>
</dbReference>
<proteinExistence type="inferred from homology"/>
<dbReference type="EMBL" id="CAHR02000083">
    <property type="protein sequence ID" value="CCG82393.1"/>
    <property type="molecule type" value="Genomic_DNA"/>
</dbReference>
<comment type="similarity">
    <text evidence="2">Belongs to the ABC transporter superfamily. ABCC family. Conjugate transporter (TC 3.A.1.208) subfamily.</text>
</comment>
<keyword evidence="10" id="KW-1278">Translocase</keyword>
<feature type="transmembrane region" description="Helical" evidence="14">
    <location>
        <begin position="416"/>
        <end position="449"/>
    </location>
</feature>
<evidence type="ECO:0000256" key="7">
    <source>
        <dbReference type="ARBA" id="ARBA00022737"/>
    </source>
</evidence>
<dbReference type="STRING" id="1097556.R4XDB1"/>
<dbReference type="GO" id="GO:0042592">
    <property type="term" value="P:homeostatic process"/>
    <property type="evidence" value="ECO:0007669"/>
    <property type="project" value="UniProtKB-ARBA"/>
</dbReference>
<accession>R4XDB1</accession>
<evidence type="ECO:0000256" key="4">
    <source>
        <dbReference type="ARBA" id="ARBA00022553"/>
    </source>
</evidence>
<feature type="domain" description="ABC transmembrane type-1" evidence="16">
    <location>
        <begin position="939"/>
        <end position="1218"/>
    </location>
</feature>
<name>R4XDB1_TAPDE</name>
<feature type="region of interest" description="Disordered" evidence="13">
    <location>
        <begin position="838"/>
        <end position="876"/>
    </location>
</feature>
<comment type="subcellular location">
    <subcellularLocation>
        <location evidence="1">Vacuole membrane</location>
        <topology evidence="1">Multi-pass membrane protein</topology>
    </subcellularLocation>
</comment>
<dbReference type="Proteomes" id="UP000013776">
    <property type="component" value="Unassembled WGS sequence"/>
</dbReference>
<evidence type="ECO:0000256" key="9">
    <source>
        <dbReference type="ARBA" id="ARBA00022840"/>
    </source>
</evidence>
<dbReference type="CDD" id="cd03250">
    <property type="entry name" value="ABCC_MRP_domain1"/>
    <property type="match status" value="1"/>
</dbReference>
<keyword evidence="18" id="KW-1185">Reference proteome</keyword>
<dbReference type="PANTHER" id="PTHR24223">
    <property type="entry name" value="ATP-BINDING CASSETTE SUB-FAMILY C"/>
    <property type="match status" value="1"/>
</dbReference>
<dbReference type="Gene3D" id="1.20.1560.10">
    <property type="entry name" value="ABC transporter type 1, transmembrane domain"/>
    <property type="match status" value="2"/>
</dbReference>
<sequence>MDQLFLASKKYRQAFCPQREGYGPISDSKYDFTPCFDSAISDIPSLFIIVFGAYEIFKLSRVRDLGTRKDWHFWTKIVATFGVLVTSVILAVIQANLSYRPLEDIRVWSYVSSALGITFALAIHYLEQSRRRVSSGILITFWWSKLIVDSIKLRSIVFRGFPMMSHADESFLFVPFLVHFVFTVIVWGLQSFVAKANSDYVSLHDEEYKYKCPVEEANILSKITFQWLTPIMRQGYNHFLTEDDLTDLRYTDKCKVVSDDFERLWAATEKKSVSRLWIALAKLEGGTYLAAAFCKGVQDVLAFVQPQLLRMLISFVNSYDTDTPDPKIKGFAIAISMFLVSLFQSAFLHQYFQRAFEVGMRIRSALTSTIYKKSLVLNSEGRAEKSTGDIVNLMSVDTQRVSDLTQYGQIVWSAPFQIILCLISLYQLVGISMIAGIVIMVIMIPINAFVSKIMKNNQKAQMKNKDARTRLTTEILSNIKTIKLYAWEPAFLKKLFHVRNDKELRMLKKIGVLNAIANFTWSTAPILVSCSTFAVYTLVNKKPLTTDIVFPALTLFNLLSFPLAVLPQVITSIIESVVAVERLVKFLASGELQQDAVVREEAVKRIGQESVKIVDGNFHWGSKNEPTLKDINFSAHKGELSCVVGSVGAGKSSFLQACLGELHKSQGTVTTRGTVAYVAQSPWIMNASVRTNIVFGHKFDPQFYQRTVEACALSDDFKALPDGDETEVGEKGISLSGGQKARISLARAVYSRADVFFLDDPLSAVDQHVGKHLVHNVLGPQGLLKSKTRVLATNYVPVLSEADNILLLKNNVIFETGTYDDIISGESSELSRLIKEFGKKSQDKEDETSSDEQTMVQSSSSNSSEDEVAHKKRRESTITLRRASAASFKRPHGQILDEERSAPKLTGVLAEFAEQGNVKWIVYKEYIKACSVTGVMFFLGFLFASQGAQVASSVWLKNISSQYDAGGNVNSAYLLGIYALLGIGASALTMCYTLILWIFCSVRSSKILHENMANAVFQAPMTFFETTPMGRILNRFSTDVYKIDEVLPRTFSMFFRNAVQVCFVLGVICISTPVFTFLIIPLVVVYYGIQKYYLKTSRELKRLDSTTRSPIYAHFQESLGGISTIRAYNQQGRFAQENEWRMDMNQKAWFLYIATNRWLAVRLEFIGSFIILAAAILAVTTVFTTGMSAGLVGLSMSYALQTTQSLNWIVRQTVEVETNIVSAERALEYAHLESEAPAVTSFKSPAAWPTSGAVEFKGYSTRYREGLPLILNEIDVKIKSHEKIGIVGRTGAGKSSLTMALFRVIEAAAGNITIDGVDTSKLGLRDLRSKLAIIPQDAQAFEGTLRENLDPSGDYDDTEMYSALRRVQLIPDGQEHAAAGSAEVVESNMFTSLDSTVGEAGGNMSAGQKQLMTLARGLLRRSPVVIMDEATSSIDFGTDKMIQKILKTEFDNSTVLCIAHRLSTVIHYDRILVLDYGKVKEFDSPKNLLKNPNSLFTKLAESSGELDTFKEQLGP</sequence>
<evidence type="ECO:0000259" key="16">
    <source>
        <dbReference type="PROSITE" id="PS50929"/>
    </source>
</evidence>
<dbReference type="InterPro" id="IPR003439">
    <property type="entry name" value="ABC_transporter-like_ATP-bd"/>
</dbReference>
<evidence type="ECO:0000313" key="18">
    <source>
        <dbReference type="Proteomes" id="UP000013776"/>
    </source>
</evidence>
<dbReference type="FunFam" id="3.40.50.300:FF:000450">
    <property type="entry name" value="ABC transporter C family member 2"/>
    <property type="match status" value="1"/>
</dbReference>
<dbReference type="FunFam" id="3.40.50.300:FF:000565">
    <property type="entry name" value="ABC bile acid transporter"/>
    <property type="match status" value="1"/>
</dbReference>